<organism evidence="1 2">
    <name type="scientific">Rhynchosporium agropyri</name>
    <dbReference type="NCBI Taxonomy" id="914238"/>
    <lineage>
        <taxon>Eukaryota</taxon>
        <taxon>Fungi</taxon>
        <taxon>Dikarya</taxon>
        <taxon>Ascomycota</taxon>
        <taxon>Pezizomycotina</taxon>
        <taxon>Leotiomycetes</taxon>
        <taxon>Helotiales</taxon>
        <taxon>Ploettnerulaceae</taxon>
        <taxon>Rhynchosporium</taxon>
    </lineage>
</organism>
<sequence>MSYNSFVAWKGAIYVTIEPSTQQISLDPDAYVSSYIPGTMTLAKQYTYYSPANYTPMYKGRQLDLWGTLNLNHAGIGDLA</sequence>
<proteinExistence type="predicted"/>
<protein>
    <submittedName>
        <fullName evidence="1">Uncharacterized protein</fullName>
    </submittedName>
</protein>
<evidence type="ECO:0000313" key="2">
    <source>
        <dbReference type="Proteomes" id="UP000178912"/>
    </source>
</evidence>
<gene>
    <name evidence="1" type="ORF">RAG0_15240</name>
</gene>
<dbReference type="AlphaFoldDB" id="A0A1E1LK88"/>
<dbReference type="EMBL" id="FJUX01000134">
    <property type="protein sequence ID" value="CZT10932.1"/>
    <property type="molecule type" value="Genomic_DNA"/>
</dbReference>
<evidence type="ECO:0000313" key="1">
    <source>
        <dbReference type="EMBL" id="CZT10932.1"/>
    </source>
</evidence>
<keyword evidence="2" id="KW-1185">Reference proteome</keyword>
<reference evidence="2" key="1">
    <citation type="submission" date="2016-03" db="EMBL/GenBank/DDBJ databases">
        <authorList>
            <person name="Guldener U."/>
        </authorList>
    </citation>
    <scope>NUCLEOTIDE SEQUENCE [LARGE SCALE GENOMIC DNA]</scope>
    <source>
        <strain evidence="2">04CH-RAC-A.6.1</strain>
    </source>
</reference>
<name>A0A1E1LK88_9HELO</name>
<dbReference type="Proteomes" id="UP000178912">
    <property type="component" value="Unassembled WGS sequence"/>
</dbReference>
<accession>A0A1E1LK88</accession>